<feature type="region of interest" description="Disordered" evidence="1">
    <location>
        <begin position="369"/>
        <end position="391"/>
    </location>
</feature>
<keyword evidence="3" id="KW-1185">Reference proteome</keyword>
<dbReference type="GO" id="GO:0035267">
    <property type="term" value="C:NuA4 histone acetyltransferase complex"/>
    <property type="evidence" value="ECO:0007669"/>
    <property type="project" value="InterPro"/>
</dbReference>
<evidence type="ECO:0000313" key="2">
    <source>
        <dbReference type="EMBL" id="GMH82424.1"/>
    </source>
</evidence>
<dbReference type="PANTHER" id="PTHR14898">
    <property type="entry name" value="ENHANCER OF POLYCOMB"/>
    <property type="match status" value="1"/>
</dbReference>
<reference evidence="3" key="1">
    <citation type="journal article" date="2023" name="Commun. Biol.">
        <title>Genome analysis of Parmales, the sister group of diatoms, reveals the evolutionary specialization of diatoms from phago-mixotrophs to photoautotrophs.</title>
        <authorList>
            <person name="Ban H."/>
            <person name="Sato S."/>
            <person name="Yoshikawa S."/>
            <person name="Yamada K."/>
            <person name="Nakamura Y."/>
            <person name="Ichinomiya M."/>
            <person name="Sato N."/>
            <person name="Blanc-Mathieu R."/>
            <person name="Endo H."/>
            <person name="Kuwata A."/>
            <person name="Ogata H."/>
        </authorList>
    </citation>
    <scope>NUCLEOTIDE SEQUENCE [LARGE SCALE GENOMIC DNA]</scope>
    <source>
        <strain evidence="3">NIES 3699</strain>
    </source>
</reference>
<sequence length="552" mass="62691">MSPPPPTSGPPPPPLDVYKNLSLIRSSLDYVLTSTPSGPLKRYDLSSASTASIPPKKRLDIPVPVITKVQTYFSDLKADFEIPPSLVRLKVTTRSSEAKVVSYSLDSSDASWLRNHGIYGVNGSETKRIAQLKSKMSANYINALTDSLDPPSKIGGLGRWKENDMPFWRGRDGEVNYVFTVTENVLEKGLDMCEKLTGTGPSITLPLFLPPFLAYYSTFPFSPPPTHCLKTAASAIHTYWMQKRLKQKLPLMRRFWPSTSATDTNPHAVFRPREKEKYKLRRMRKNDLESYKKLILLRMDFERLRHLATEVLRREKLSMHLEEVRRDIFRQRVHDMTDTSEEGMKVGFSISTVEKALLQTPFKPSLGGGDPTFVSHSTLTSTSSLPKRRKLDRDESIQIEETRQPVPLFTEYLPSRRPYVSSPSSSPQGKWFNVTSYVNPSSLKSLITFKHRGRIGRGGRVLIDRIIVPNVTPSIESDVRIVIKPEGGGRRGEGYLNELGGKGWKNNMVKENVREIGNAWEDEEEEEIVGCKEWEGEDLEYWGRERFAWGPI</sequence>
<feature type="compositionally biased region" description="Low complexity" evidence="1">
    <location>
        <begin position="375"/>
        <end position="385"/>
    </location>
</feature>
<dbReference type="InterPro" id="IPR024943">
    <property type="entry name" value="Enhancer_polycomb"/>
</dbReference>
<dbReference type="EMBL" id="BRXX01000015">
    <property type="protein sequence ID" value="GMH82424.1"/>
    <property type="molecule type" value="Genomic_DNA"/>
</dbReference>
<dbReference type="Proteomes" id="UP001165160">
    <property type="component" value="Unassembled WGS sequence"/>
</dbReference>
<accession>A0A9W7B222</accession>
<dbReference type="GO" id="GO:0006357">
    <property type="term" value="P:regulation of transcription by RNA polymerase II"/>
    <property type="evidence" value="ECO:0007669"/>
    <property type="project" value="InterPro"/>
</dbReference>
<name>A0A9W7B222_9STRA</name>
<evidence type="ECO:0008006" key="4">
    <source>
        <dbReference type="Google" id="ProtNLM"/>
    </source>
</evidence>
<evidence type="ECO:0000313" key="3">
    <source>
        <dbReference type="Proteomes" id="UP001165160"/>
    </source>
</evidence>
<proteinExistence type="predicted"/>
<evidence type="ECO:0000256" key="1">
    <source>
        <dbReference type="SAM" id="MobiDB-lite"/>
    </source>
</evidence>
<comment type="caution">
    <text evidence="2">The sequence shown here is derived from an EMBL/GenBank/DDBJ whole genome shotgun (WGS) entry which is preliminary data.</text>
</comment>
<protein>
    <recommendedName>
        <fullName evidence="4">Enhancer of polycomb-like protein</fullName>
    </recommendedName>
</protein>
<organism evidence="2 3">
    <name type="scientific">Triparma verrucosa</name>
    <dbReference type="NCBI Taxonomy" id="1606542"/>
    <lineage>
        <taxon>Eukaryota</taxon>
        <taxon>Sar</taxon>
        <taxon>Stramenopiles</taxon>
        <taxon>Ochrophyta</taxon>
        <taxon>Bolidophyceae</taxon>
        <taxon>Parmales</taxon>
        <taxon>Triparmaceae</taxon>
        <taxon>Triparma</taxon>
    </lineage>
</organism>
<gene>
    <name evidence="2" type="ORF">TrVE_jg588</name>
</gene>
<dbReference type="AlphaFoldDB" id="A0A9W7B222"/>